<feature type="compositionally biased region" description="Acidic residues" evidence="1">
    <location>
        <begin position="19"/>
        <end position="34"/>
    </location>
</feature>
<dbReference type="AlphaFoldDB" id="A0ABD6AFZ3"/>
<evidence type="ECO:0000313" key="3">
    <source>
        <dbReference type="EMBL" id="MFC7323077.1"/>
    </source>
</evidence>
<name>A0ABD6AFZ3_9EURY</name>
<dbReference type="PROSITE" id="PS51747">
    <property type="entry name" value="CYT_DCMP_DEAMINASES_2"/>
    <property type="match status" value="1"/>
</dbReference>
<keyword evidence="3" id="KW-0378">Hydrolase</keyword>
<dbReference type="RefSeq" id="WP_256407187.1">
    <property type="nucleotide sequence ID" value="NZ_JANHDN010000001.1"/>
</dbReference>
<feature type="region of interest" description="Disordered" evidence="1">
    <location>
        <begin position="1"/>
        <end position="39"/>
    </location>
</feature>
<dbReference type="CDD" id="cd01285">
    <property type="entry name" value="nucleoside_deaminase"/>
    <property type="match status" value="1"/>
</dbReference>
<feature type="compositionally biased region" description="Basic and acidic residues" evidence="1">
    <location>
        <begin position="1"/>
        <end position="10"/>
    </location>
</feature>
<dbReference type="SUPFAM" id="SSF53927">
    <property type="entry name" value="Cytidine deaminase-like"/>
    <property type="match status" value="1"/>
</dbReference>
<dbReference type="EMBL" id="JBHTBL010000001">
    <property type="protein sequence ID" value="MFC7323077.1"/>
    <property type="molecule type" value="Genomic_DNA"/>
</dbReference>
<dbReference type="InterPro" id="IPR002125">
    <property type="entry name" value="CMP_dCMP_dom"/>
</dbReference>
<comment type="caution">
    <text evidence="3">The sequence shown here is derived from an EMBL/GenBank/DDBJ whole genome shotgun (WGS) entry which is preliminary data.</text>
</comment>
<dbReference type="Gene3D" id="3.40.140.10">
    <property type="entry name" value="Cytidine Deaminase, domain 2"/>
    <property type="match status" value="1"/>
</dbReference>
<dbReference type="PANTHER" id="PTHR11079">
    <property type="entry name" value="CYTOSINE DEAMINASE FAMILY MEMBER"/>
    <property type="match status" value="1"/>
</dbReference>
<dbReference type="GO" id="GO:0046872">
    <property type="term" value="F:metal ion binding"/>
    <property type="evidence" value="ECO:0007669"/>
    <property type="project" value="UniProtKB-KW"/>
</dbReference>
<organism evidence="3 4">
    <name type="scientific">Halorubrum rutilum</name>
    <dbReference type="NCBI Taxonomy" id="1364933"/>
    <lineage>
        <taxon>Archaea</taxon>
        <taxon>Methanobacteriati</taxon>
        <taxon>Methanobacteriota</taxon>
        <taxon>Stenosarchaea group</taxon>
        <taxon>Halobacteria</taxon>
        <taxon>Halobacteriales</taxon>
        <taxon>Haloferacaceae</taxon>
        <taxon>Halorubrum</taxon>
    </lineage>
</organism>
<dbReference type="Pfam" id="PF00383">
    <property type="entry name" value="dCMP_cyt_deam_1"/>
    <property type="match status" value="1"/>
</dbReference>
<gene>
    <name evidence="3" type="ORF">ACFQMF_00630</name>
</gene>
<dbReference type="InterPro" id="IPR016193">
    <property type="entry name" value="Cytidine_deaminase-like"/>
</dbReference>
<protein>
    <submittedName>
        <fullName evidence="3">Nucleoside deaminase</fullName>
        <ecNumber evidence="3">3.5.4.33</ecNumber>
    </submittedName>
</protein>
<dbReference type="GO" id="GO:0008033">
    <property type="term" value="P:tRNA processing"/>
    <property type="evidence" value="ECO:0007669"/>
    <property type="project" value="UniProtKB-KW"/>
</dbReference>
<keyword evidence="4" id="KW-1185">Reference proteome</keyword>
<proteinExistence type="predicted"/>
<accession>A0ABD6AFZ3</accession>
<evidence type="ECO:0000256" key="1">
    <source>
        <dbReference type="SAM" id="MobiDB-lite"/>
    </source>
</evidence>
<dbReference type="GO" id="GO:0052717">
    <property type="term" value="F:tRNA-specific adenosine-34 deaminase activity"/>
    <property type="evidence" value="ECO:0007669"/>
    <property type="project" value="UniProtKB-EC"/>
</dbReference>
<evidence type="ECO:0000313" key="4">
    <source>
        <dbReference type="Proteomes" id="UP001596545"/>
    </source>
</evidence>
<dbReference type="PANTHER" id="PTHR11079:SF179">
    <property type="entry name" value="TRNA(ADENINE(34)) DEAMINASE, CHLOROPLASTIC"/>
    <property type="match status" value="1"/>
</dbReference>
<evidence type="ECO:0000259" key="2">
    <source>
        <dbReference type="PROSITE" id="PS51747"/>
    </source>
</evidence>
<reference evidence="3 4" key="1">
    <citation type="journal article" date="2019" name="Int. J. Syst. Evol. Microbiol.">
        <title>The Global Catalogue of Microorganisms (GCM) 10K type strain sequencing project: providing services to taxonomists for standard genome sequencing and annotation.</title>
        <authorList>
            <consortium name="The Broad Institute Genomics Platform"/>
            <consortium name="The Broad Institute Genome Sequencing Center for Infectious Disease"/>
            <person name="Wu L."/>
            <person name="Ma J."/>
        </authorList>
    </citation>
    <scope>NUCLEOTIDE SEQUENCE [LARGE SCALE GENOMIC DNA]</scope>
    <source>
        <strain evidence="3 4">CGMCC 1.12554</strain>
    </source>
</reference>
<dbReference type="EC" id="3.5.4.33" evidence="3"/>
<feature type="domain" description="CMP/dCMP-type deaminase" evidence="2">
    <location>
        <begin position="37"/>
        <end position="149"/>
    </location>
</feature>
<dbReference type="Proteomes" id="UP001596545">
    <property type="component" value="Unassembled WGS sequence"/>
</dbReference>
<sequence length="198" mass="20861">MTDPNERDGTAESDAAAPDVDDDAADSDDDDDAAVTDRDRELVDRTIELAEEAVERGNTPFGALLVVDGEVVAEARNETRTEDDLAAHPELALARRAGRELDADERARCTMYASTEPCPMCATGIHYAGLGRVVFGVAGETLDELTGDVVAVPCEEVIRRADGETTVEGPIATEAAMAVHESFYGDGDENGDGSAGES</sequence>